<comment type="caution">
    <text evidence="1">The sequence shown here is derived from an EMBL/GenBank/DDBJ whole genome shotgun (WGS) entry which is preliminary data.</text>
</comment>
<dbReference type="Pfam" id="PF09957">
    <property type="entry name" value="VapB_antitoxin"/>
    <property type="match status" value="1"/>
</dbReference>
<dbReference type="AlphaFoldDB" id="A0A919WDE7"/>
<accession>A0A919WDE7</accession>
<evidence type="ECO:0000313" key="1">
    <source>
        <dbReference type="EMBL" id="GIM98210.1"/>
    </source>
</evidence>
<name>A0A919WDE7_9ACTN</name>
<dbReference type="InterPro" id="IPR019239">
    <property type="entry name" value="VapB_antitoxin"/>
</dbReference>
<reference evidence="1 2" key="1">
    <citation type="submission" date="2021-03" db="EMBL/GenBank/DDBJ databases">
        <title>Whole genome shotgun sequence of Actinoplanes toevensis NBRC 105298.</title>
        <authorList>
            <person name="Komaki H."/>
            <person name="Tamura T."/>
        </authorList>
    </citation>
    <scope>NUCLEOTIDE SEQUENCE [LARGE SCALE GENOMIC DNA]</scope>
    <source>
        <strain evidence="1 2">NBRC 105298</strain>
    </source>
</reference>
<keyword evidence="2" id="KW-1185">Reference proteome</keyword>
<protein>
    <submittedName>
        <fullName evidence="1">Uncharacterized protein</fullName>
    </submittedName>
</protein>
<sequence length="83" mass="9206">MIDRQEPEMTDLATKPETDVEIDAELLEEAQRQISAPSPNAAINEALLRLVTTERARRGAAMEALRKLARDGHFNFDAADGDK</sequence>
<gene>
    <name evidence="1" type="ORF">Ato02nite_100030</name>
</gene>
<dbReference type="RefSeq" id="WP_213013831.1">
    <property type="nucleotide sequence ID" value="NZ_BOQN01000201.1"/>
</dbReference>
<dbReference type="Proteomes" id="UP000677082">
    <property type="component" value="Unassembled WGS sequence"/>
</dbReference>
<organism evidence="1 2">
    <name type="scientific">Paractinoplanes toevensis</name>
    <dbReference type="NCBI Taxonomy" id="571911"/>
    <lineage>
        <taxon>Bacteria</taxon>
        <taxon>Bacillati</taxon>
        <taxon>Actinomycetota</taxon>
        <taxon>Actinomycetes</taxon>
        <taxon>Micromonosporales</taxon>
        <taxon>Micromonosporaceae</taxon>
        <taxon>Paractinoplanes</taxon>
    </lineage>
</organism>
<proteinExistence type="predicted"/>
<evidence type="ECO:0000313" key="2">
    <source>
        <dbReference type="Proteomes" id="UP000677082"/>
    </source>
</evidence>
<dbReference type="EMBL" id="BOQN01000201">
    <property type="protein sequence ID" value="GIM98210.1"/>
    <property type="molecule type" value="Genomic_DNA"/>
</dbReference>